<feature type="signal peptide" evidence="13">
    <location>
        <begin position="1"/>
        <end position="33"/>
    </location>
</feature>
<evidence type="ECO:0000256" key="7">
    <source>
        <dbReference type="ARBA" id="ARBA00023077"/>
    </source>
</evidence>
<evidence type="ECO:0000256" key="6">
    <source>
        <dbReference type="ARBA" id="ARBA00022729"/>
    </source>
</evidence>
<comment type="caution">
    <text evidence="16">The sequence shown here is derived from an EMBL/GenBank/DDBJ whole genome shotgun (WGS) entry which is preliminary data.</text>
</comment>
<feature type="domain" description="TonB-dependent receptor-like beta-barrel" evidence="14">
    <location>
        <begin position="255"/>
        <end position="634"/>
    </location>
</feature>
<dbReference type="InterPro" id="IPR000531">
    <property type="entry name" value="Beta-barrel_TonB"/>
</dbReference>
<evidence type="ECO:0000256" key="9">
    <source>
        <dbReference type="ARBA" id="ARBA00023170"/>
    </source>
</evidence>
<dbReference type="PANTHER" id="PTHR30069">
    <property type="entry name" value="TONB-DEPENDENT OUTER MEMBRANE RECEPTOR"/>
    <property type="match status" value="1"/>
</dbReference>
<evidence type="ECO:0000256" key="1">
    <source>
        <dbReference type="ARBA" id="ARBA00004571"/>
    </source>
</evidence>
<feature type="chain" id="PRO_5047293217" evidence="13">
    <location>
        <begin position="34"/>
        <end position="667"/>
    </location>
</feature>
<dbReference type="Pfam" id="PF07715">
    <property type="entry name" value="Plug"/>
    <property type="match status" value="1"/>
</dbReference>
<dbReference type="Proteomes" id="UP001165541">
    <property type="component" value="Unassembled WGS sequence"/>
</dbReference>
<evidence type="ECO:0000259" key="15">
    <source>
        <dbReference type="Pfam" id="PF07715"/>
    </source>
</evidence>
<dbReference type="Pfam" id="PF00593">
    <property type="entry name" value="TonB_dep_Rec_b-barrel"/>
    <property type="match status" value="1"/>
</dbReference>
<dbReference type="Gene3D" id="2.170.130.10">
    <property type="entry name" value="TonB-dependent receptor, plug domain"/>
    <property type="match status" value="1"/>
</dbReference>
<dbReference type="PANTHER" id="PTHR30069:SF29">
    <property type="entry name" value="HEMOGLOBIN AND HEMOGLOBIN-HAPTOGLOBIN-BINDING PROTEIN 1-RELATED"/>
    <property type="match status" value="1"/>
</dbReference>
<evidence type="ECO:0000256" key="11">
    <source>
        <dbReference type="PROSITE-ProRule" id="PRU01360"/>
    </source>
</evidence>
<organism evidence="16 17">
    <name type="scientific">Caldimonas mangrovi</name>
    <dbReference type="NCBI Taxonomy" id="2944811"/>
    <lineage>
        <taxon>Bacteria</taxon>
        <taxon>Pseudomonadati</taxon>
        <taxon>Pseudomonadota</taxon>
        <taxon>Betaproteobacteria</taxon>
        <taxon>Burkholderiales</taxon>
        <taxon>Sphaerotilaceae</taxon>
        <taxon>Caldimonas</taxon>
    </lineage>
</organism>
<feature type="domain" description="TonB-dependent receptor plug" evidence="15">
    <location>
        <begin position="64"/>
        <end position="174"/>
    </location>
</feature>
<evidence type="ECO:0000256" key="12">
    <source>
        <dbReference type="RuleBase" id="RU003357"/>
    </source>
</evidence>
<name>A0ABT0YLD7_9BURK</name>
<evidence type="ECO:0000256" key="5">
    <source>
        <dbReference type="ARBA" id="ARBA00022692"/>
    </source>
</evidence>
<evidence type="ECO:0000256" key="8">
    <source>
        <dbReference type="ARBA" id="ARBA00023136"/>
    </source>
</evidence>
<dbReference type="RefSeq" id="WP_251777428.1">
    <property type="nucleotide sequence ID" value="NZ_JAMKFE010000003.1"/>
</dbReference>
<dbReference type="PROSITE" id="PS52016">
    <property type="entry name" value="TONB_DEPENDENT_REC_3"/>
    <property type="match status" value="1"/>
</dbReference>
<accession>A0ABT0YLD7</accession>
<dbReference type="PROSITE" id="PS51257">
    <property type="entry name" value="PROKAR_LIPOPROTEIN"/>
    <property type="match status" value="1"/>
</dbReference>
<keyword evidence="7 12" id="KW-0798">TonB box</keyword>
<evidence type="ECO:0000256" key="3">
    <source>
        <dbReference type="ARBA" id="ARBA00022448"/>
    </source>
</evidence>
<dbReference type="Gene3D" id="2.40.170.20">
    <property type="entry name" value="TonB-dependent receptor, beta-barrel domain"/>
    <property type="match status" value="1"/>
</dbReference>
<proteinExistence type="inferred from homology"/>
<keyword evidence="8 11" id="KW-0472">Membrane</keyword>
<keyword evidence="9 16" id="KW-0675">Receptor</keyword>
<keyword evidence="17" id="KW-1185">Reference proteome</keyword>
<keyword evidence="3 11" id="KW-0813">Transport</keyword>
<evidence type="ECO:0000256" key="4">
    <source>
        <dbReference type="ARBA" id="ARBA00022452"/>
    </source>
</evidence>
<gene>
    <name evidence="16" type="ORF">M8A51_06755</name>
</gene>
<reference evidence="16" key="1">
    <citation type="submission" date="2022-05" db="EMBL/GenBank/DDBJ databases">
        <title>Schlegelella sp. nov., isolated from mangrove soil.</title>
        <authorList>
            <person name="Liu Y."/>
            <person name="Ge X."/>
            <person name="Liu W."/>
        </authorList>
    </citation>
    <scope>NUCLEOTIDE SEQUENCE</scope>
    <source>
        <strain evidence="16">S2-27</strain>
    </source>
</reference>
<dbReference type="InterPro" id="IPR036942">
    <property type="entry name" value="Beta-barrel_TonB_sf"/>
</dbReference>
<comment type="similarity">
    <text evidence="2 11 12">Belongs to the TonB-dependent receptor family.</text>
</comment>
<evidence type="ECO:0000256" key="2">
    <source>
        <dbReference type="ARBA" id="ARBA00009810"/>
    </source>
</evidence>
<sequence>MRLQSFAPVSFLPELSVVCVAALLACAATRTHAQPRAAEDDLSVLEQLVTQEVDSVSKYSQNTLDAPAHVTMVRRREIEARGHETLADVLKVVPGLYVTHDRAYSALGVRGFNRPGDFSARMLTLVDGYRVNDVIFDQALPDYEFPIVAEWIKRVEFIAGPSSSVYGGNALFGIANVVTLDGADAPGASVKLGTGSRGTRRAVGHYGAVLEGGQDVFVGVALYGTDGDTLRLPAYASAGNPSGRVSGLDGMEYGSLLGKYRDGPWQFKFSAMERRKDLATAAYGTAFGRSGTDHVDRNAFIEAAWSPGSMGNWHPEARVSLGHYVFKGRYVYEDPEVRNVDDLRATWLASEYRTTWRGWLNHTIVMGVEGRKALSARLHNFDVDPNETYLSHHSRPYTVGAFVQDQYRLSERWSLTTGLRLDVTEDFSPELSPRAALVYRPDGHRAWKLLVGRAFRTPNLSERYYEDGGFSQIANPDLEREHIVTVELAMEQALDERTRLSASLYRYELRDLIEMQPVDGEDYEQYRNVGSARAVGVEVEVEHARPGSIEVRASAVLQEARAGGERLSNAPRWLLKAGTGVPFAGRWLLGVELNAMGSRRTRGGERLDARVLADAMLRCHISPHAEWQLRVTNLGDVHYDDPATPGLAFERVPQSGRRLQLSWQGRF</sequence>
<keyword evidence="6 13" id="KW-0732">Signal</keyword>
<dbReference type="InterPro" id="IPR039426">
    <property type="entry name" value="TonB-dep_rcpt-like"/>
</dbReference>
<keyword evidence="10 11" id="KW-0998">Cell outer membrane</keyword>
<dbReference type="InterPro" id="IPR012910">
    <property type="entry name" value="Plug_dom"/>
</dbReference>
<evidence type="ECO:0000256" key="10">
    <source>
        <dbReference type="ARBA" id="ARBA00023237"/>
    </source>
</evidence>
<dbReference type="SUPFAM" id="SSF56935">
    <property type="entry name" value="Porins"/>
    <property type="match status" value="1"/>
</dbReference>
<evidence type="ECO:0000313" key="16">
    <source>
        <dbReference type="EMBL" id="MCM5679229.1"/>
    </source>
</evidence>
<evidence type="ECO:0000256" key="13">
    <source>
        <dbReference type="SAM" id="SignalP"/>
    </source>
</evidence>
<dbReference type="InterPro" id="IPR037066">
    <property type="entry name" value="Plug_dom_sf"/>
</dbReference>
<keyword evidence="5 11" id="KW-0812">Transmembrane</keyword>
<comment type="subcellular location">
    <subcellularLocation>
        <location evidence="1 11">Cell outer membrane</location>
        <topology evidence="1 11">Multi-pass membrane protein</topology>
    </subcellularLocation>
</comment>
<dbReference type="EMBL" id="JAMKFE010000003">
    <property type="protein sequence ID" value="MCM5679229.1"/>
    <property type="molecule type" value="Genomic_DNA"/>
</dbReference>
<protein>
    <submittedName>
        <fullName evidence="16">TonB-dependent receptor</fullName>
    </submittedName>
</protein>
<evidence type="ECO:0000259" key="14">
    <source>
        <dbReference type="Pfam" id="PF00593"/>
    </source>
</evidence>
<keyword evidence="4 11" id="KW-1134">Transmembrane beta strand</keyword>
<evidence type="ECO:0000313" key="17">
    <source>
        <dbReference type="Proteomes" id="UP001165541"/>
    </source>
</evidence>